<feature type="binding site" evidence="10">
    <location>
        <position position="177"/>
    </location>
    <ligand>
        <name>Mg(2+)</name>
        <dbReference type="ChEBI" id="CHEBI:18420"/>
    </ligand>
</feature>
<dbReference type="Gene3D" id="1.10.150.240">
    <property type="entry name" value="Putative phosphatase, domain 2"/>
    <property type="match status" value="1"/>
</dbReference>
<evidence type="ECO:0000313" key="11">
    <source>
        <dbReference type="EMBL" id="GJD98427.1"/>
    </source>
</evidence>
<dbReference type="PANTHER" id="PTHR43434:SF1">
    <property type="entry name" value="PHOSPHOGLYCOLATE PHOSPHATASE"/>
    <property type="match status" value="1"/>
</dbReference>
<dbReference type="InterPro" id="IPR050155">
    <property type="entry name" value="HAD-like_hydrolase_sf"/>
</dbReference>
<evidence type="ECO:0000256" key="7">
    <source>
        <dbReference type="ARBA" id="ARBA00022801"/>
    </source>
</evidence>
<dbReference type="Pfam" id="PF13419">
    <property type="entry name" value="HAD_2"/>
    <property type="match status" value="1"/>
</dbReference>
<evidence type="ECO:0000256" key="2">
    <source>
        <dbReference type="ARBA" id="ARBA00001946"/>
    </source>
</evidence>
<dbReference type="InterPro" id="IPR041492">
    <property type="entry name" value="HAD_2"/>
</dbReference>
<dbReference type="Proteomes" id="UP001055153">
    <property type="component" value="Unassembled WGS sequence"/>
</dbReference>
<evidence type="ECO:0000256" key="6">
    <source>
        <dbReference type="ARBA" id="ARBA00022723"/>
    </source>
</evidence>
<evidence type="ECO:0000256" key="3">
    <source>
        <dbReference type="ARBA" id="ARBA00004818"/>
    </source>
</evidence>
<dbReference type="InterPro" id="IPR036412">
    <property type="entry name" value="HAD-like_sf"/>
</dbReference>
<keyword evidence="6 10" id="KW-0479">Metal-binding</keyword>
<dbReference type="HAMAP" id="MF_00495">
    <property type="entry name" value="GPH_hydrolase_bact"/>
    <property type="match status" value="1"/>
</dbReference>
<comment type="catalytic activity">
    <reaction evidence="1 10">
        <text>2-phosphoglycolate + H2O = glycolate + phosphate</text>
        <dbReference type="Rhea" id="RHEA:14369"/>
        <dbReference type="ChEBI" id="CHEBI:15377"/>
        <dbReference type="ChEBI" id="CHEBI:29805"/>
        <dbReference type="ChEBI" id="CHEBI:43474"/>
        <dbReference type="ChEBI" id="CHEBI:58033"/>
        <dbReference type="EC" id="3.1.3.18"/>
    </reaction>
</comment>
<feature type="binding site" evidence="10">
    <location>
        <position position="17"/>
    </location>
    <ligand>
        <name>Mg(2+)</name>
        <dbReference type="ChEBI" id="CHEBI:18420"/>
    </ligand>
</feature>
<accession>A0ABQ4S9I6</accession>
<dbReference type="EMBL" id="BPQQ01000004">
    <property type="protein sequence ID" value="GJD98427.1"/>
    <property type="molecule type" value="Genomic_DNA"/>
</dbReference>
<organism evidence="11 12">
    <name type="scientific">Methylobacterium isbiliense</name>
    <dbReference type="NCBI Taxonomy" id="315478"/>
    <lineage>
        <taxon>Bacteria</taxon>
        <taxon>Pseudomonadati</taxon>
        <taxon>Pseudomonadota</taxon>
        <taxon>Alphaproteobacteria</taxon>
        <taxon>Hyphomicrobiales</taxon>
        <taxon>Methylobacteriaceae</taxon>
        <taxon>Methylobacterium</taxon>
    </lineage>
</organism>
<dbReference type="SFLD" id="SFLDS00003">
    <property type="entry name" value="Haloacid_Dehalogenase"/>
    <property type="match status" value="1"/>
</dbReference>
<keyword evidence="9 10" id="KW-0119">Carbohydrate metabolism</keyword>
<dbReference type="InterPro" id="IPR037512">
    <property type="entry name" value="PGPase_prok"/>
</dbReference>
<dbReference type="PANTHER" id="PTHR43434">
    <property type="entry name" value="PHOSPHOGLYCOLATE PHOSPHATASE"/>
    <property type="match status" value="1"/>
</dbReference>
<comment type="caution">
    <text evidence="11">The sequence shown here is derived from an EMBL/GenBank/DDBJ whole genome shotgun (WGS) entry which is preliminary data.</text>
</comment>
<evidence type="ECO:0000256" key="4">
    <source>
        <dbReference type="ARBA" id="ARBA00006171"/>
    </source>
</evidence>
<evidence type="ECO:0000256" key="10">
    <source>
        <dbReference type="HAMAP-Rule" id="MF_00495"/>
    </source>
</evidence>
<comment type="pathway">
    <text evidence="3 10">Organic acid metabolism; glycolate biosynthesis; glycolate from 2-phosphoglycolate: step 1/1.</text>
</comment>
<reference evidence="11" key="1">
    <citation type="journal article" date="2021" name="Front. Microbiol.">
        <title>Comprehensive Comparative Genomics and Phenotyping of Methylobacterium Species.</title>
        <authorList>
            <person name="Alessa O."/>
            <person name="Ogura Y."/>
            <person name="Fujitani Y."/>
            <person name="Takami H."/>
            <person name="Hayashi T."/>
            <person name="Sahin N."/>
            <person name="Tani A."/>
        </authorList>
    </citation>
    <scope>NUCLEOTIDE SEQUENCE</scope>
    <source>
        <strain evidence="11">DSM 17168</strain>
    </source>
</reference>
<comment type="similarity">
    <text evidence="4 10">Belongs to the HAD-like hydrolase superfamily. CbbY/CbbZ/Gph/YieH family.</text>
</comment>
<comment type="cofactor">
    <cofactor evidence="2 10">
        <name>Mg(2+)</name>
        <dbReference type="ChEBI" id="CHEBI:18420"/>
    </cofactor>
</comment>
<dbReference type="PRINTS" id="PR00413">
    <property type="entry name" value="HADHALOGNASE"/>
</dbReference>
<dbReference type="SFLD" id="SFLDG01129">
    <property type="entry name" value="C1.5:_HAD__Beta-PGM__Phosphata"/>
    <property type="match status" value="1"/>
</dbReference>
<evidence type="ECO:0000256" key="8">
    <source>
        <dbReference type="ARBA" id="ARBA00022842"/>
    </source>
</evidence>
<evidence type="ECO:0000256" key="5">
    <source>
        <dbReference type="ARBA" id="ARBA00013078"/>
    </source>
</evidence>
<feature type="active site" description="Nucleophile" evidence="10">
    <location>
        <position position="15"/>
    </location>
</feature>
<proteinExistence type="inferred from homology"/>
<evidence type="ECO:0000256" key="1">
    <source>
        <dbReference type="ARBA" id="ARBA00000830"/>
    </source>
</evidence>
<comment type="function">
    <text evidence="10">Specifically catalyzes the dephosphorylation of 2-phosphoglycolate. Is involved in the dissimilation of the intracellular 2-phosphoglycolate formed during the DNA repair of 3'-phosphoglycolate ends, a major class of DNA lesions induced by oxidative stress.</text>
</comment>
<dbReference type="RefSeq" id="WP_238233384.1">
    <property type="nucleotide sequence ID" value="NZ_BPQQ01000004.1"/>
</dbReference>
<dbReference type="NCBIfam" id="TIGR01449">
    <property type="entry name" value="PGP_bact"/>
    <property type="match status" value="1"/>
</dbReference>
<evidence type="ECO:0000256" key="9">
    <source>
        <dbReference type="ARBA" id="ARBA00023277"/>
    </source>
</evidence>
<keyword evidence="7 10" id="KW-0378">Hydrolase</keyword>
<dbReference type="EC" id="3.1.3.18" evidence="5 10"/>
<dbReference type="InterPro" id="IPR023214">
    <property type="entry name" value="HAD_sf"/>
</dbReference>
<keyword evidence="8 10" id="KW-0460">Magnesium</keyword>
<dbReference type="NCBIfam" id="TIGR01509">
    <property type="entry name" value="HAD-SF-IA-v3"/>
    <property type="match status" value="1"/>
</dbReference>
<dbReference type="InterPro" id="IPR023198">
    <property type="entry name" value="PGP-like_dom2"/>
</dbReference>
<dbReference type="SUPFAM" id="SSF56784">
    <property type="entry name" value="HAD-like"/>
    <property type="match status" value="1"/>
</dbReference>
<keyword evidence="12" id="KW-1185">Reference proteome</keyword>
<protein>
    <recommendedName>
        <fullName evidence="5 10">Phosphoglycolate phosphatase</fullName>
        <shortName evidence="10">PGP</shortName>
        <shortName evidence="10">PGPase</shortName>
        <ecNumber evidence="5 10">3.1.3.18</ecNumber>
    </recommendedName>
</protein>
<gene>
    <name evidence="11" type="primary">gph</name>
    <name evidence="11" type="ORF">GMJLKIPL_0335</name>
</gene>
<dbReference type="Gene3D" id="3.40.50.1000">
    <property type="entry name" value="HAD superfamily/HAD-like"/>
    <property type="match status" value="1"/>
</dbReference>
<evidence type="ECO:0000313" key="12">
    <source>
        <dbReference type="Proteomes" id="UP001055153"/>
    </source>
</evidence>
<dbReference type="NCBIfam" id="TIGR01549">
    <property type="entry name" value="HAD-SF-IA-v1"/>
    <property type="match status" value="1"/>
</dbReference>
<feature type="binding site" evidence="10">
    <location>
        <position position="15"/>
    </location>
    <ligand>
        <name>Mg(2+)</name>
        <dbReference type="ChEBI" id="CHEBI:18420"/>
    </ligand>
</feature>
<dbReference type="InterPro" id="IPR006439">
    <property type="entry name" value="HAD-SF_hydro_IA"/>
</dbReference>
<name>A0ABQ4S9I6_9HYPH</name>
<reference evidence="11" key="2">
    <citation type="submission" date="2021-08" db="EMBL/GenBank/DDBJ databases">
        <authorList>
            <person name="Tani A."/>
            <person name="Ola A."/>
            <person name="Ogura Y."/>
            <person name="Katsura K."/>
            <person name="Hayashi T."/>
        </authorList>
    </citation>
    <scope>NUCLEOTIDE SEQUENCE</scope>
    <source>
        <strain evidence="11">DSM 17168</strain>
    </source>
</reference>
<sequence length="234" mass="24795">MPVTLSASAPIVVFDLDGTLAETAADLGATLNVVLAREGLPPVDLTRARDLIGAGARALIERGFAAAGRDLTRERLDALFRVFLAHYGQHLCDASHLFPGVLACLDRLRAGGYRLAVCTNKVEDHSVRLLTLLGVADHFAAICGRDTFPYCKPDPRHLTQTIARAGGDPARAVMVGDSRTDIATARAAGIPVVAVPFGYTDVPVQDLGPDAVIDHFDQLFDAVEAMAGRTRTAA</sequence>